<sequence>MSQPLLPWDSPEDANYPQLVWRSKLDDIYLIEVRHTNGCGGKLFVFDHNNNDQEIFSMDVDLLYGAILGPDVDDVQEWQEKVLDFIDNTYNKQ</sequence>
<comment type="caution">
    <text evidence="1">The sequence shown here is derived from an EMBL/GenBank/DDBJ whole genome shotgun (WGS) entry which is preliminary data.</text>
</comment>
<accession>A0A1G2LR63</accession>
<reference evidence="1 2" key="1">
    <citation type="journal article" date="2016" name="Nat. Commun.">
        <title>Thousands of microbial genomes shed light on interconnected biogeochemical processes in an aquifer system.</title>
        <authorList>
            <person name="Anantharaman K."/>
            <person name="Brown C.T."/>
            <person name="Hug L.A."/>
            <person name="Sharon I."/>
            <person name="Castelle C.J."/>
            <person name="Probst A.J."/>
            <person name="Thomas B.C."/>
            <person name="Singh A."/>
            <person name="Wilkins M.J."/>
            <person name="Karaoz U."/>
            <person name="Brodie E.L."/>
            <person name="Williams K.H."/>
            <person name="Hubbard S.S."/>
            <person name="Banfield J.F."/>
        </authorList>
    </citation>
    <scope>NUCLEOTIDE SEQUENCE [LARGE SCALE GENOMIC DNA]</scope>
</reference>
<organism evidence="1 2">
    <name type="scientific">Candidatus Sungbacteria bacterium RIFCSPLOWO2_12_FULL_41_11</name>
    <dbReference type="NCBI Taxonomy" id="1802286"/>
    <lineage>
        <taxon>Bacteria</taxon>
        <taxon>Candidatus Sungiibacteriota</taxon>
    </lineage>
</organism>
<name>A0A1G2LR63_9BACT</name>
<gene>
    <name evidence="1" type="ORF">A3G49_06025</name>
</gene>
<protein>
    <submittedName>
        <fullName evidence="1">Uncharacterized protein</fullName>
    </submittedName>
</protein>
<proteinExistence type="predicted"/>
<dbReference type="EMBL" id="MHQY01000014">
    <property type="protein sequence ID" value="OHA13994.1"/>
    <property type="molecule type" value="Genomic_DNA"/>
</dbReference>
<dbReference type="AlphaFoldDB" id="A0A1G2LR63"/>
<evidence type="ECO:0000313" key="2">
    <source>
        <dbReference type="Proteomes" id="UP000177171"/>
    </source>
</evidence>
<dbReference type="Proteomes" id="UP000177171">
    <property type="component" value="Unassembled WGS sequence"/>
</dbReference>
<evidence type="ECO:0000313" key="1">
    <source>
        <dbReference type="EMBL" id="OHA13994.1"/>
    </source>
</evidence>